<dbReference type="InterPro" id="IPR011010">
    <property type="entry name" value="DNA_brk_join_enz"/>
</dbReference>
<dbReference type="GO" id="GO:0006310">
    <property type="term" value="P:DNA recombination"/>
    <property type="evidence" value="ECO:0007669"/>
    <property type="project" value="UniProtKB-KW"/>
</dbReference>
<dbReference type="Gene3D" id="1.10.150.130">
    <property type="match status" value="1"/>
</dbReference>
<dbReference type="InterPro" id="IPR010998">
    <property type="entry name" value="Integrase_recombinase_N"/>
</dbReference>
<dbReference type="PANTHER" id="PTHR34605:SF3">
    <property type="entry name" value="P CELL-TYPE AGGLUTINATION PROTEIN MAP4-LIKE-RELATED"/>
    <property type="match status" value="1"/>
</dbReference>
<evidence type="ECO:0000256" key="1">
    <source>
        <dbReference type="ARBA" id="ARBA00023125"/>
    </source>
</evidence>
<keyword evidence="1" id="KW-0238">DNA-binding</keyword>
<proteinExistence type="predicted"/>
<keyword evidence="4" id="KW-1185">Reference proteome</keyword>
<evidence type="ECO:0000256" key="2">
    <source>
        <dbReference type="ARBA" id="ARBA00023172"/>
    </source>
</evidence>
<dbReference type="Proteomes" id="UP000324022">
    <property type="component" value="Unassembled WGS sequence"/>
</dbReference>
<dbReference type="CDD" id="cd09275">
    <property type="entry name" value="RNase_HI_RT_DIRS1"/>
    <property type="match status" value="1"/>
</dbReference>
<evidence type="ECO:0000313" key="3">
    <source>
        <dbReference type="EMBL" id="SPO30780.1"/>
    </source>
</evidence>
<dbReference type="GO" id="GO:0003677">
    <property type="term" value="F:DNA binding"/>
    <property type="evidence" value="ECO:0007669"/>
    <property type="project" value="UniProtKB-KW"/>
</dbReference>
<dbReference type="AlphaFoldDB" id="A0A5C3EL15"/>
<sequence>MATPSAVFSKELSRCHRQKDIRFLEALAVLEALRLFSPHWTGPRRVVIHIDNENVEYGLCKGSIQDPQTQVLFREIFSLCLQQHIDLVPVQVSSEANVLADALSRRRFAFIQQQFPAAFNLLRFNRQGASPEPLVSGRAPENPGIEDGHMARRGHMLYQPVPLAIPPLYAIGRTSPPLLRPSGLHLCLTLVSPREACNTSGLSLRAATLLWNGLAASTRAHAAAMYADFASFATNLAIHPFPASPTLLIEWVAHHHTVGKSYNTLKSDLSALKSSHIDLGLPTAAFADERLERTVRGFKQLVGAPLPVAKLPITLPLLRQLVQALHTVCVSRHNRRMYRATFCLAFACFLRSGELTWETEGPNVLKVAAVSFARDNSHVTVTLPASKMDPFWQGAALTAPAVNLSTCAVSALRVICHNREPQEPLFTLEGGQPFTRAAFVTVPRHCLQACSIPPELYSGHSFRRGAATWAASNGIDADTIRGLALYTNATAPLHLDTIAWPCDRHTLQYATRTPCGHGWELTGDSPRWQEIFVVLCTFAKQDEFSNLTKQLGQCLKFQYTVTCNSDATQAKEHRKNAVLCYLAAGKLEKVAGMWIDEMKEEELSLHTLQRK</sequence>
<dbReference type="OrthoDB" id="3067625at2759"/>
<dbReference type="Gene3D" id="1.10.443.10">
    <property type="entry name" value="Intergrase catalytic core"/>
    <property type="match status" value="1"/>
</dbReference>
<evidence type="ECO:0000313" key="4">
    <source>
        <dbReference type="Proteomes" id="UP000324022"/>
    </source>
</evidence>
<keyword evidence="2" id="KW-0233">DNA recombination</keyword>
<dbReference type="GO" id="GO:0015074">
    <property type="term" value="P:DNA integration"/>
    <property type="evidence" value="ECO:0007669"/>
    <property type="project" value="InterPro"/>
</dbReference>
<name>A0A5C3EL15_9BASI</name>
<gene>
    <name evidence="3" type="ORF">UTRI_05397</name>
</gene>
<dbReference type="PANTHER" id="PTHR34605">
    <property type="entry name" value="PHAGE_INTEGRASE DOMAIN-CONTAINING PROTEIN"/>
    <property type="match status" value="1"/>
</dbReference>
<protein>
    <submittedName>
        <fullName evidence="3">Uncharacterized protein</fullName>
    </submittedName>
</protein>
<dbReference type="Gene3D" id="1.25.40.980">
    <property type="match status" value="1"/>
</dbReference>
<dbReference type="EMBL" id="OOIN01000034">
    <property type="protein sequence ID" value="SPO30780.1"/>
    <property type="molecule type" value="Genomic_DNA"/>
</dbReference>
<dbReference type="SUPFAM" id="SSF56349">
    <property type="entry name" value="DNA breaking-rejoining enzymes"/>
    <property type="match status" value="1"/>
</dbReference>
<reference evidence="3 4" key="1">
    <citation type="submission" date="2018-03" db="EMBL/GenBank/DDBJ databases">
        <authorList>
            <person name="Guldener U."/>
        </authorList>
    </citation>
    <scope>NUCLEOTIDE SEQUENCE [LARGE SCALE GENOMIC DNA]</scope>
    <source>
        <strain evidence="3 4">NBRC100155</strain>
    </source>
</reference>
<organism evidence="3 4">
    <name type="scientific">Ustilago trichophora</name>
    <dbReference type="NCBI Taxonomy" id="86804"/>
    <lineage>
        <taxon>Eukaryota</taxon>
        <taxon>Fungi</taxon>
        <taxon>Dikarya</taxon>
        <taxon>Basidiomycota</taxon>
        <taxon>Ustilaginomycotina</taxon>
        <taxon>Ustilaginomycetes</taxon>
        <taxon>Ustilaginales</taxon>
        <taxon>Ustilaginaceae</taxon>
        <taxon>Ustilago</taxon>
    </lineage>
</organism>
<dbReference type="SUPFAM" id="SSF47823">
    <property type="entry name" value="lambda integrase-like, N-terminal domain"/>
    <property type="match status" value="1"/>
</dbReference>
<accession>A0A5C3EL15</accession>
<dbReference type="InterPro" id="IPR013762">
    <property type="entry name" value="Integrase-like_cat_sf"/>
</dbReference>
<dbReference type="InterPro" id="IPR052925">
    <property type="entry name" value="Phage_Integrase-like_Recomb"/>
</dbReference>